<sequence length="145" mass="17156">MSKFDLLIRLAQDKLDEAAKRMKQAQQAQTQAEATLQQVDAFLADYQQRVLHMAQRGLGVGQWRDARLFLLKLEEARQQQQHELDRCVQRFLLEKQAWLGLRKQLKSYQVLQERETERLSVRQRKAEQKQMDEFAARISSQDKAE</sequence>
<keyword evidence="8" id="KW-0653">Protein transport</keyword>
<comment type="caution">
    <text evidence="13">The sequence shown here is derived from an EMBL/GenBank/DDBJ whole genome shotgun (WGS) entry which is preliminary data.</text>
</comment>
<dbReference type="GO" id="GO:0044781">
    <property type="term" value="P:bacterial-type flagellum organization"/>
    <property type="evidence" value="ECO:0007669"/>
    <property type="project" value="UniProtKB-KW"/>
</dbReference>
<keyword evidence="5" id="KW-1003">Cell membrane</keyword>
<dbReference type="EMBL" id="RBID01000016">
    <property type="protein sequence ID" value="RKQ56982.1"/>
    <property type="molecule type" value="Genomic_DNA"/>
</dbReference>
<dbReference type="GO" id="GO:0015031">
    <property type="term" value="P:protein transport"/>
    <property type="evidence" value="ECO:0007669"/>
    <property type="project" value="UniProtKB-KW"/>
</dbReference>
<dbReference type="NCBIfam" id="TIGR02473">
    <property type="entry name" value="flagell_FliJ"/>
    <property type="match status" value="1"/>
</dbReference>
<evidence type="ECO:0000256" key="2">
    <source>
        <dbReference type="ARBA" id="ARBA00010004"/>
    </source>
</evidence>
<feature type="coiled-coil region" evidence="11">
    <location>
        <begin position="8"/>
        <end position="35"/>
    </location>
</feature>
<keyword evidence="9" id="KW-0472">Membrane</keyword>
<gene>
    <name evidence="13" type="ORF">C8E02_2436</name>
</gene>
<evidence type="ECO:0000256" key="3">
    <source>
        <dbReference type="ARBA" id="ARBA00020392"/>
    </source>
</evidence>
<keyword evidence="6" id="KW-0145">Chemotaxis</keyword>
<keyword evidence="4" id="KW-0813">Transport</keyword>
<keyword evidence="13" id="KW-0282">Flagellum</keyword>
<proteinExistence type="inferred from homology"/>
<dbReference type="AlphaFoldDB" id="A0A495B7P4"/>
<reference evidence="13 14" key="1">
    <citation type="submission" date="2018-10" db="EMBL/GenBank/DDBJ databases">
        <title>Genomic Encyclopedia of Type Strains, Phase IV (KMG-IV): sequencing the most valuable type-strain genomes for metagenomic binning, comparative biology and taxonomic classification.</title>
        <authorList>
            <person name="Goeker M."/>
        </authorList>
    </citation>
    <scope>NUCLEOTIDE SEQUENCE [LARGE SCALE GENOMIC DNA]</scope>
    <source>
        <strain evidence="13 14">DSM 3303</strain>
    </source>
</reference>
<dbReference type="GO" id="GO:0005886">
    <property type="term" value="C:plasma membrane"/>
    <property type="evidence" value="ECO:0007669"/>
    <property type="project" value="UniProtKB-SubCell"/>
</dbReference>
<dbReference type="Proteomes" id="UP000279384">
    <property type="component" value="Unassembled WGS sequence"/>
</dbReference>
<keyword evidence="7" id="KW-1005">Bacterial flagellum biogenesis</keyword>
<comment type="similarity">
    <text evidence="2">Belongs to the FliJ family.</text>
</comment>
<evidence type="ECO:0000256" key="8">
    <source>
        <dbReference type="ARBA" id="ARBA00022927"/>
    </source>
</evidence>
<evidence type="ECO:0000256" key="7">
    <source>
        <dbReference type="ARBA" id="ARBA00022795"/>
    </source>
</evidence>
<protein>
    <recommendedName>
        <fullName evidence="3">Flagellar FliJ protein</fullName>
    </recommendedName>
</protein>
<evidence type="ECO:0000256" key="4">
    <source>
        <dbReference type="ARBA" id="ARBA00022448"/>
    </source>
</evidence>
<dbReference type="PANTHER" id="PTHR38786">
    <property type="entry name" value="FLAGELLAR FLIJ PROTEIN"/>
    <property type="match status" value="1"/>
</dbReference>
<evidence type="ECO:0000313" key="13">
    <source>
        <dbReference type="EMBL" id="RKQ56982.1"/>
    </source>
</evidence>
<evidence type="ECO:0000256" key="10">
    <source>
        <dbReference type="ARBA" id="ARBA00023225"/>
    </source>
</evidence>
<keyword evidence="13" id="KW-0966">Cell projection</keyword>
<dbReference type="GO" id="GO:0003774">
    <property type="term" value="F:cytoskeletal motor activity"/>
    <property type="evidence" value="ECO:0007669"/>
    <property type="project" value="InterPro"/>
</dbReference>
<dbReference type="InterPro" id="IPR053716">
    <property type="entry name" value="Flag_assembly_chemotaxis_eff"/>
</dbReference>
<dbReference type="Gene3D" id="1.10.287.1700">
    <property type="match status" value="1"/>
</dbReference>
<dbReference type="InterPro" id="IPR018006">
    <property type="entry name" value="Flag_FliJ_proteobac"/>
</dbReference>
<dbReference type="RefSeq" id="WP_120810980.1">
    <property type="nucleotide sequence ID" value="NZ_JAYRSL010000001.1"/>
</dbReference>
<evidence type="ECO:0000256" key="5">
    <source>
        <dbReference type="ARBA" id="ARBA00022475"/>
    </source>
</evidence>
<keyword evidence="11" id="KW-0175">Coiled coil</keyword>
<dbReference type="PANTHER" id="PTHR38786:SF1">
    <property type="entry name" value="FLAGELLAR FLIJ PROTEIN"/>
    <property type="match status" value="1"/>
</dbReference>
<feature type="region of interest" description="Disordered" evidence="12">
    <location>
        <begin position="121"/>
        <end position="145"/>
    </location>
</feature>
<dbReference type="InterPro" id="IPR012823">
    <property type="entry name" value="Flagell_FliJ"/>
</dbReference>
<evidence type="ECO:0000256" key="9">
    <source>
        <dbReference type="ARBA" id="ARBA00023136"/>
    </source>
</evidence>
<evidence type="ECO:0000256" key="1">
    <source>
        <dbReference type="ARBA" id="ARBA00004413"/>
    </source>
</evidence>
<keyword evidence="13" id="KW-0969">Cilium</keyword>
<keyword evidence="10" id="KW-1006">Bacterial flagellum protein export</keyword>
<comment type="subcellular location">
    <subcellularLocation>
        <location evidence="1">Cell membrane</location>
        <topology evidence="1">Peripheral membrane protein</topology>
        <orientation evidence="1">Cytoplasmic side</orientation>
    </subcellularLocation>
</comment>
<evidence type="ECO:0000313" key="14">
    <source>
        <dbReference type="Proteomes" id="UP000279384"/>
    </source>
</evidence>
<dbReference type="PRINTS" id="PR01004">
    <property type="entry name" value="FLGFLIJ"/>
</dbReference>
<name>A0A495B7P4_VOGIN</name>
<dbReference type="GO" id="GO:0006935">
    <property type="term" value="P:chemotaxis"/>
    <property type="evidence" value="ECO:0007669"/>
    <property type="project" value="UniProtKB-KW"/>
</dbReference>
<organism evidence="13 14">
    <name type="scientific">Vogesella indigofera</name>
    <name type="common">Pseudomonas indigofera</name>
    <dbReference type="NCBI Taxonomy" id="45465"/>
    <lineage>
        <taxon>Bacteria</taxon>
        <taxon>Pseudomonadati</taxon>
        <taxon>Pseudomonadota</taxon>
        <taxon>Betaproteobacteria</taxon>
        <taxon>Neisseriales</taxon>
        <taxon>Chromobacteriaceae</taxon>
        <taxon>Vogesella</taxon>
    </lineage>
</organism>
<evidence type="ECO:0000256" key="6">
    <source>
        <dbReference type="ARBA" id="ARBA00022500"/>
    </source>
</evidence>
<dbReference type="GO" id="GO:0071973">
    <property type="term" value="P:bacterial-type flagellum-dependent cell motility"/>
    <property type="evidence" value="ECO:0007669"/>
    <property type="project" value="InterPro"/>
</dbReference>
<accession>A0A495B7P4</accession>
<evidence type="ECO:0000256" key="12">
    <source>
        <dbReference type="SAM" id="MobiDB-lite"/>
    </source>
</evidence>
<dbReference type="Pfam" id="PF02050">
    <property type="entry name" value="FliJ"/>
    <property type="match status" value="1"/>
</dbReference>
<evidence type="ECO:0000256" key="11">
    <source>
        <dbReference type="SAM" id="Coils"/>
    </source>
</evidence>
<dbReference type="InterPro" id="IPR052570">
    <property type="entry name" value="FliJ"/>
</dbReference>
<dbReference type="GO" id="GO:0009288">
    <property type="term" value="C:bacterial-type flagellum"/>
    <property type="evidence" value="ECO:0007669"/>
    <property type="project" value="InterPro"/>
</dbReference>